<sequence length="197" mass="21214">MPCAMLGMSPPAEVGASSSSSSTVLLASSSFQIHNMKVLNFMLVLILFLALVHVQPNVAGRVLNMKEQLVSLDKDSVIPSGPSTCTYIPRTGGRNCPPLEEMNIARKVQHPSGQTYPRLVVPFGVPNQAGRVMKHMSIDKSSVIPSGPSTCTYIPGTGGRNCPPVEEMNVAGKLQSHTVQTFPRLIFHFGLASNQHY</sequence>
<feature type="transmembrane region" description="Helical" evidence="1">
    <location>
        <begin position="38"/>
        <end position="56"/>
    </location>
</feature>
<keyword evidence="1" id="KW-1133">Transmembrane helix</keyword>
<keyword evidence="3" id="KW-1185">Reference proteome</keyword>
<name>A0AAN9SCN9_PSOTE</name>
<gene>
    <name evidence="2" type="ORF">VNO78_20055</name>
</gene>
<dbReference type="Proteomes" id="UP001386955">
    <property type="component" value="Unassembled WGS sequence"/>
</dbReference>
<proteinExistence type="predicted"/>
<organism evidence="2 3">
    <name type="scientific">Psophocarpus tetragonolobus</name>
    <name type="common">Winged bean</name>
    <name type="synonym">Dolichos tetragonolobus</name>
    <dbReference type="NCBI Taxonomy" id="3891"/>
    <lineage>
        <taxon>Eukaryota</taxon>
        <taxon>Viridiplantae</taxon>
        <taxon>Streptophyta</taxon>
        <taxon>Embryophyta</taxon>
        <taxon>Tracheophyta</taxon>
        <taxon>Spermatophyta</taxon>
        <taxon>Magnoliopsida</taxon>
        <taxon>eudicotyledons</taxon>
        <taxon>Gunneridae</taxon>
        <taxon>Pentapetalae</taxon>
        <taxon>rosids</taxon>
        <taxon>fabids</taxon>
        <taxon>Fabales</taxon>
        <taxon>Fabaceae</taxon>
        <taxon>Papilionoideae</taxon>
        <taxon>50 kb inversion clade</taxon>
        <taxon>NPAAA clade</taxon>
        <taxon>indigoferoid/millettioid clade</taxon>
        <taxon>Phaseoleae</taxon>
        <taxon>Psophocarpus</taxon>
    </lineage>
</organism>
<evidence type="ECO:0000313" key="2">
    <source>
        <dbReference type="EMBL" id="KAK7391638.1"/>
    </source>
</evidence>
<evidence type="ECO:0000313" key="3">
    <source>
        <dbReference type="Proteomes" id="UP001386955"/>
    </source>
</evidence>
<accession>A0AAN9SCN9</accession>
<comment type="caution">
    <text evidence="2">The sequence shown here is derived from an EMBL/GenBank/DDBJ whole genome shotgun (WGS) entry which is preliminary data.</text>
</comment>
<dbReference type="PANTHER" id="PTHR33592">
    <property type="entry name" value="TRANSMEMBRANE PROTEIN"/>
    <property type="match status" value="1"/>
</dbReference>
<reference evidence="2 3" key="1">
    <citation type="submission" date="2024-01" db="EMBL/GenBank/DDBJ databases">
        <title>The genomes of 5 underutilized Papilionoideae crops provide insights into root nodulation and disease resistanc.</title>
        <authorList>
            <person name="Jiang F."/>
        </authorList>
    </citation>
    <scope>NUCLEOTIDE SEQUENCE [LARGE SCALE GENOMIC DNA]</scope>
    <source>
        <strain evidence="2">DUOXIRENSHENG_FW03</strain>
        <tissue evidence="2">Leaves</tissue>
    </source>
</reference>
<keyword evidence="1" id="KW-0472">Membrane</keyword>
<keyword evidence="1" id="KW-0812">Transmembrane</keyword>
<dbReference type="EMBL" id="JAYMYS010000005">
    <property type="protein sequence ID" value="KAK7391638.1"/>
    <property type="molecule type" value="Genomic_DNA"/>
</dbReference>
<evidence type="ECO:0000256" key="1">
    <source>
        <dbReference type="SAM" id="Phobius"/>
    </source>
</evidence>
<protein>
    <submittedName>
        <fullName evidence="2">Uncharacterized protein</fullName>
    </submittedName>
</protein>
<dbReference type="PANTHER" id="PTHR33592:SF5">
    <property type="entry name" value="TRANSMEMBRANE PROTEIN"/>
    <property type="match status" value="1"/>
</dbReference>
<dbReference type="AlphaFoldDB" id="A0AAN9SCN9"/>